<sequence length="174" mass="19777">MACSLTFVVRRIGGVVSARTQLGRSTAAVDEDVVVFLIGMRINHFWAVHRWIPVFFAMPMMLRELKKDRGLGLLDHILGTASPRSYFVIQYWESKDKLLTYAALPDKRHRPWWGRINKLLRNSGGHVGLWHETYVVPAGSYETIYGDMPPYGLAKAHGMRPLKDGVQARDRLSA</sequence>
<dbReference type="EMBL" id="CP061281">
    <property type="protein sequence ID" value="QNS02465.1"/>
    <property type="molecule type" value="Genomic_DNA"/>
</dbReference>
<protein>
    <submittedName>
        <fullName evidence="1">DUF4188 domain-containing protein</fullName>
    </submittedName>
</protein>
<dbReference type="KEGG" id="sxn:IAG42_01765"/>
<evidence type="ECO:0000313" key="1">
    <source>
        <dbReference type="EMBL" id="QNS02465.1"/>
    </source>
</evidence>
<proteinExistence type="predicted"/>
<reference evidence="1 2" key="1">
    <citation type="submission" date="2020-09" db="EMBL/GenBank/DDBJ databases">
        <title>A novel species.</title>
        <authorList>
            <person name="Gao J."/>
        </authorList>
    </citation>
    <scope>NUCLEOTIDE SEQUENCE [LARGE SCALE GENOMIC DNA]</scope>
    <source>
        <strain evidence="1 2">CRXT-Y-14</strain>
    </source>
</reference>
<dbReference type="Proteomes" id="UP000516428">
    <property type="component" value="Chromosome"/>
</dbReference>
<organism evidence="1 2">
    <name type="scientific">Streptomyces xanthii</name>
    <dbReference type="NCBI Taxonomy" id="2768069"/>
    <lineage>
        <taxon>Bacteria</taxon>
        <taxon>Bacillati</taxon>
        <taxon>Actinomycetota</taxon>
        <taxon>Actinomycetes</taxon>
        <taxon>Kitasatosporales</taxon>
        <taxon>Streptomycetaceae</taxon>
        <taxon>Streptomyces</taxon>
    </lineage>
</organism>
<dbReference type="AlphaFoldDB" id="A0A7H1B160"/>
<evidence type="ECO:0000313" key="2">
    <source>
        <dbReference type="Proteomes" id="UP000516428"/>
    </source>
</evidence>
<dbReference type="Pfam" id="PF13826">
    <property type="entry name" value="Monooxy_af470-like"/>
    <property type="match status" value="1"/>
</dbReference>
<keyword evidence="2" id="KW-1185">Reference proteome</keyword>
<dbReference type="InterPro" id="IPR025444">
    <property type="entry name" value="Monooxy_af470"/>
</dbReference>
<accession>A0A7H1B160</accession>
<name>A0A7H1B160_9ACTN</name>
<gene>
    <name evidence="1" type="ORF">IAG42_01765</name>
</gene>